<dbReference type="PANTHER" id="PTHR42711">
    <property type="entry name" value="ABC TRANSPORTER ATP-BINDING PROTEIN"/>
    <property type="match status" value="1"/>
</dbReference>
<dbReference type="GO" id="GO:0005524">
    <property type="term" value="F:ATP binding"/>
    <property type="evidence" value="ECO:0007669"/>
    <property type="project" value="UniProtKB-KW"/>
</dbReference>
<evidence type="ECO:0000256" key="3">
    <source>
        <dbReference type="ARBA" id="ARBA00022448"/>
    </source>
</evidence>
<dbReference type="SUPFAM" id="SSF52540">
    <property type="entry name" value="P-loop containing nucleoside triphosphate hydrolases"/>
    <property type="match status" value="1"/>
</dbReference>
<evidence type="ECO:0000256" key="4">
    <source>
        <dbReference type="ARBA" id="ARBA00022741"/>
    </source>
</evidence>
<dbReference type="SMART" id="SM00382">
    <property type="entry name" value="AAA"/>
    <property type="match status" value="1"/>
</dbReference>
<dbReference type="GO" id="GO:0016887">
    <property type="term" value="F:ATP hydrolysis activity"/>
    <property type="evidence" value="ECO:0007669"/>
    <property type="project" value="InterPro"/>
</dbReference>
<dbReference type="KEGG" id="cpoi:OE229_15775"/>
<proteinExistence type="inferred from homology"/>
<protein>
    <submittedName>
        <fullName evidence="8">ATP-binding cassette domain-containing protein</fullName>
    </submittedName>
</protein>
<keyword evidence="6" id="KW-0046">Antibiotic resistance</keyword>
<keyword evidence="5 8" id="KW-0067">ATP-binding</keyword>
<evidence type="ECO:0000313" key="8">
    <source>
        <dbReference type="EMBL" id="UYC80555.1"/>
    </source>
</evidence>
<gene>
    <name evidence="8" type="ORF">OE229_15775</name>
</gene>
<accession>A0A9Q9P7A6</accession>
<comment type="subcellular location">
    <subcellularLocation>
        <location evidence="1">Cell membrane</location>
        <topology evidence="1">Peripheral membrane protein</topology>
    </subcellularLocation>
</comment>
<evidence type="ECO:0000313" key="9">
    <source>
        <dbReference type="Proteomes" id="UP001062223"/>
    </source>
</evidence>
<dbReference type="Gene3D" id="3.40.50.300">
    <property type="entry name" value="P-loop containing nucleotide triphosphate hydrolases"/>
    <property type="match status" value="1"/>
</dbReference>
<dbReference type="InterPro" id="IPR050763">
    <property type="entry name" value="ABC_transporter_ATP-binding"/>
</dbReference>
<keyword evidence="3" id="KW-0813">Transport</keyword>
<dbReference type="InterPro" id="IPR003439">
    <property type="entry name" value="ABC_transporter-like_ATP-bd"/>
</dbReference>
<dbReference type="PANTHER" id="PTHR42711:SF5">
    <property type="entry name" value="ABC TRANSPORTER ATP-BINDING PROTEIN NATA"/>
    <property type="match status" value="1"/>
</dbReference>
<dbReference type="GO" id="GO:0046677">
    <property type="term" value="P:response to antibiotic"/>
    <property type="evidence" value="ECO:0007669"/>
    <property type="project" value="UniProtKB-KW"/>
</dbReference>
<evidence type="ECO:0000259" key="7">
    <source>
        <dbReference type="PROSITE" id="PS50893"/>
    </source>
</evidence>
<dbReference type="GO" id="GO:0005886">
    <property type="term" value="C:plasma membrane"/>
    <property type="evidence" value="ECO:0007669"/>
    <property type="project" value="UniProtKB-SubCell"/>
</dbReference>
<sequence>MSGASISVQDFVMRFGDRNVVDGLSFDVAPGETFGLLGSNGSGKTTTIRALLGITTPTAGTLTIDGRPYRPATGGIGYLPEERGLYRKESVIDVMTYFGRLRGLRGAEATAWSMDYLARVGLADRAKLRVDKLSGGQQQKVQLGITIMDRPRLLILDEPTKGLDPVNRRLLLDLVDERKADGATVVLVTHHMDEVERLCDRILLLKDGRAAAYGSVPDVQDAFGGAVARVGLDGPVPKSPLYRLARHEGHVAYLVPTQAAAPDGADVLAELVAAGVHVTAFEMRRIPLDEIFVQVYGHDALAAASSDGAAA</sequence>
<dbReference type="RefSeq" id="WP_111235848.1">
    <property type="nucleotide sequence ID" value="NZ_CP106879.1"/>
</dbReference>
<keyword evidence="4" id="KW-0547">Nucleotide-binding</keyword>
<dbReference type="Pfam" id="PF00005">
    <property type="entry name" value="ABC_tran"/>
    <property type="match status" value="1"/>
</dbReference>
<dbReference type="InterPro" id="IPR003593">
    <property type="entry name" value="AAA+_ATPase"/>
</dbReference>
<evidence type="ECO:0000256" key="1">
    <source>
        <dbReference type="ARBA" id="ARBA00004202"/>
    </source>
</evidence>
<evidence type="ECO:0000256" key="5">
    <source>
        <dbReference type="ARBA" id="ARBA00022840"/>
    </source>
</evidence>
<dbReference type="InterPro" id="IPR027417">
    <property type="entry name" value="P-loop_NTPase"/>
</dbReference>
<dbReference type="PROSITE" id="PS50893">
    <property type="entry name" value="ABC_TRANSPORTER_2"/>
    <property type="match status" value="1"/>
</dbReference>
<evidence type="ECO:0000256" key="2">
    <source>
        <dbReference type="ARBA" id="ARBA00005417"/>
    </source>
</evidence>
<dbReference type="EMBL" id="CP106879">
    <property type="protein sequence ID" value="UYC80555.1"/>
    <property type="molecule type" value="Genomic_DNA"/>
</dbReference>
<reference evidence="8" key="1">
    <citation type="submission" date="2022-09" db="EMBL/GenBank/DDBJ databases">
        <title>Taxonomy of Curtobacterium flaccumfaciens.</title>
        <authorList>
            <person name="Osdaghi E."/>
            <person name="Taghavi S.M."/>
            <person name="Hamidizade M."/>
            <person name="Abachi H."/>
            <person name="Fazliarab A."/>
            <person name="Baeyen S."/>
            <person name="Portier P."/>
            <person name="Van Vaerenbergh J."/>
            <person name="Jacques M.-A."/>
        </authorList>
    </citation>
    <scope>NUCLEOTIDE SEQUENCE</scope>
    <source>
        <strain evidence="8">AGQB46</strain>
    </source>
</reference>
<name>A0A9Q9P7A6_9MICO</name>
<feature type="domain" description="ABC transporter" evidence="7">
    <location>
        <begin position="6"/>
        <end position="232"/>
    </location>
</feature>
<evidence type="ECO:0000256" key="6">
    <source>
        <dbReference type="ARBA" id="ARBA00023251"/>
    </source>
</evidence>
<organism evidence="8 9">
    <name type="scientific">Curtobacterium poinsettiae</name>
    <dbReference type="NCBI Taxonomy" id="159612"/>
    <lineage>
        <taxon>Bacteria</taxon>
        <taxon>Bacillati</taxon>
        <taxon>Actinomycetota</taxon>
        <taxon>Actinomycetes</taxon>
        <taxon>Micrococcales</taxon>
        <taxon>Microbacteriaceae</taxon>
        <taxon>Curtobacterium</taxon>
    </lineage>
</organism>
<dbReference type="AlphaFoldDB" id="A0A9Q9P7A6"/>
<comment type="similarity">
    <text evidence="2">Belongs to the ABC transporter superfamily.</text>
</comment>
<dbReference type="PROSITE" id="PS00211">
    <property type="entry name" value="ABC_TRANSPORTER_1"/>
    <property type="match status" value="1"/>
</dbReference>
<dbReference type="InterPro" id="IPR017871">
    <property type="entry name" value="ABC_transporter-like_CS"/>
</dbReference>
<dbReference type="Proteomes" id="UP001062223">
    <property type="component" value="Chromosome"/>
</dbReference>